<keyword evidence="3" id="KW-1185">Reference proteome</keyword>
<keyword evidence="1" id="KW-0175">Coiled coil</keyword>
<sequence length="427" mass="47776">MLPNSRTRLLPGSGSGITEQFLASVTEISRNAVTGNQKVVREALVSHEKGSNVDGLGSGLFPLGEEERGILAHGEQPTGFKVKMDIQVAEDGSSTSLVVSGFDTIEVECIDALRKGKALLSEGPIEMDSATRRTIDNIIAAGGTRFQVQLLGEEGEEVDAILQVMENGVRLTVTAPRNSYHTMESSYLSEYPKVEIHPKEHVSRFVVVVSERERWRLKALSRQARDLAVLTIRSLKGLRLYHNSRVLIEGELGEGGGTLVMLLEMERLRTRVAGLVGEVERLGRQYRKAVEEKQTLADQLTDTIEAYTQVMESDGGDSGTSEVYRLAVPEDLDFTEEVETLRLSNRHLTVEVKTLRAEILKMKRDASRVQEAPQLSIDHKDGGVEEMQELQDARVRRLEYQKSSLETERDRLKEEVRQISEMYVELW</sequence>
<evidence type="ECO:0000313" key="3">
    <source>
        <dbReference type="Proteomes" id="UP000007800"/>
    </source>
</evidence>
<dbReference type="Proteomes" id="UP000007800">
    <property type="component" value="Unassembled WGS sequence"/>
</dbReference>
<evidence type="ECO:0000256" key="1">
    <source>
        <dbReference type="SAM" id="Coils"/>
    </source>
</evidence>
<feature type="coiled-coil region" evidence="1">
    <location>
        <begin position="345"/>
        <end position="422"/>
    </location>
</feature>
<feature type="coiled-coil region" evidence="1">
    <location>
        <begin position="265"/>
        <end position="299"/>
    </location>
</feature>
<evidence type="ECO:0000313" key="2">
    <source>
        <dbReference type="EMBL" id="EER04270.1"/>
    </source>
</evidence>
<dbReference type="OrthoDB" id="414429at2759"/>
<accession>C5LG15</accession>
<protein>
    <submittedName>
        <fullName evidence="2">Uncharacterized protein</fullName>
    </submittedName>
</protein>
<dbReference type="InParanoid" id="C5LG15"/>
<organism evidence="3">
    <name type="scientific">Perkinsus marinus (strain ATCC 50983 / TXsc)</name>
    <dbReference type="NCBI Taxonomy" id="423536"/>
    <lineage>
        <taxon>Eukaryota</taxon>
        <taxon>Sar</taxon>
        <taxon>Alveolata</taxon>
        <taxon>Perkinsozoa</taxon>
        <taxon>Perkinsea</taxon>
        <taxon>Perkinsida</taxon>
        <taxon>Perkinsidae</taxon>
        <taxon>Perkinsus</taxon>
    </lineage>
</organism>
<proteinExistence type="predicted"/>
<dbReference type="AlphaFoldDB" id="C5LG15"/>
<dbReference type="EMBL" id="GG681723">
    <property type="protein sequence ID" value="EER04270.1"/>
    <property type="molecule type" value="Genomic_DNA"/>
</dbReference>
<name>C5LG15_PERM5</name>
<reference evidence="2 3" key="1">
    <citation type="submission" date="2008-07" db="EMBL/GenBank/DDBJ databases">
        <authorList>
            <person name="El-Sayed N."/>
            <person name="Caler E."/>
            <person name="Inman J."/>
            <person name="Amedeo P."/>
            <person name="Hass B."/>
            <person name="Wortman J."/>
        </authorList>
    </citation>
    <scope>NUCLEOTIDE SEQUENCE [LARGE SCALE GENOMIC DNA]</scope>
    <source>
        <strain evidence="3">ATCC 50983 / TXsc</strain>
    </source>
</reference>
<dbReference type="GeneID" id="9045868"/>
<gene>
    <name evidence="2" type="ORF">Pmar_PMAR021774</name>
</gene>
<dbReference type="RefSeq" id="XP_002772454.1">
    <property type="nucleotide sequence ID" value="XM_002772408.1"/>
</dbReference>
<dbReference type="OMA" id="FHPHEIG"/>